<feature type="compositionally biased region" description="Polar residues" evidence="1">
    <location>
        <begin position="602"/>
        <end position="612"/>
    </location>
</feature>
<accession>A0AAD4D890</accession>
<comment type="caution">
    <text evidence="2">The sequence shown here is derived from an EMBL/GenBank/DDBJ whole genome shotgun (WGS) entry which is preliminary data.</text>
</comment>
<dbReference type="CDD" id="cd09917">
    <property type="entry name" value="F-box_SF"/>
    <property type="match status" value="1"/>
</dbReference>
<dbReference type="SUPFAM" id="SSF81383">
    <property type="entry name" value="F-box domain"/>
    <property type="match status" value="1"/>
</dbReference>
<evidence type="ECO:0008006" key="4">
    <source>
        <dbReference type="Google" id="ProtNLM"/>
    </source>
</evidence>
<sequence>MDNTYFNDPSPPPPACLPSSVTPLPPECLEIILGFLQNDLASLHNLLLVSRQFFQLTVRVLYKSPFRLAAIADSVSGGPHADNSASGRARFLERTKFLSRLLFQNLQIRPLTPSSLLSKPKASILDDSVDLGHIEPLLPPVENLVWPRQKPSLEAPSDWSSAINLAPTNNLYTEEIQHSEQKLQRFDPDADLMSFDDDWPLEDPNASSNDTNTSRFKGNDKTGLLMDYFYFYTHHDHRSISSVLNQIYPGAGRREYDKYMAEIEQAILQHNPKQIESIHIQTPSVVVPYLHAHMEQFELLSTIKLRDPVWTNQELEMVHAFLRDHAAIFPAARVQNSEDDDHRYDYSQERQQILSLRKGVHGRKAAIRHVNYSTSRSYGDDARLQGQLFDPLQLILALGPGLESIDSVYWLRTELSQLDALDVRSLRSLRIGYLTTPHADHSFSRPEFISRCRQLHSLDLFSSSGDMFLWAVQDWNNNKRALEPLKYSTSATNQEESLDPQLYPWLRDMNLSGPERVKARPLLPLRHLRIHGPTDRVVFDILRDALYSFRKTLHVLEAVSDIEYAAGGGEWLDHAEELLVGQSRSESKGKSNSSGYNKGKEQQQNPDSSTSRGRGMNDEDFYDTLPSIAAGSLFIRWEVPCLTNLDLTGPIATVFDVESLRYMPNLRNICFSIITYTGTSASRNRLYRPSRMSRADYRNSDIGTGEDESMPRRCDMTLLPVVTGPALRRVMIRGPWPEITDESLQRMIETSTRKEDMYRDLGRADADLGDNDDGDDNGRSGEIEDEEEDTWGNRLYELSIMDNPRVTVQGMTRLAQQMDQLQVMGMSLTLPAPSNSHHHFTDISHMHHYHRKSGGSRYKYMPQESNSVAGDADSTARKMVLKARIKMPWVDLGPEAKHLGRRIRPDGYLSRGWNI</sequence>
<dbReference type="InterPro" id="IPR036047">
    <property type="entry name" value="F-box-like_dom_sf"/>
</dbReference>
<evidence type="ECO:0000313" key="2">
    <source>
        <dbReference type="EMBL" id="KAG0269602.1"/>
    </source>
</evidence>
<dbReference type="AlphaFoldDB" id="A0AAD4D890"/>
<feature type="region of interest" description="Disordered" evidence="1">
    <location>
        <begin position="582"/>
        <end position="617"/>
    </location>
</feature>
<feature type="region of interest" description="Disordered" evidence="1">
    <location>
        <begin position="763"/>
        <end position="789"/>
    </location>
</feature>
<evidence type="ECO:0000256" key="1">
    <source>
        <dbReference type="SAM" id="MobiDB-lite"/>
    </source>
</evidence>
<protein>
    <recommendedName>
        <fullName evidence="4">F-box domain-containing protein</fullName>
    </recommendedName>
</protein>
<dbReference type="EMBL" id="JAAAIL010001412">
    <property type="protein sequence ID" value="KAG0269602.1"/>
    <property type="molecule type" value="Genomic_DNA"/>
</dbReference>
<reference evidence="2" key="1">
    <citation type="journal article" date="2020" name="Fungal Divers.">
        <title>Resolving the Mortierellaceae phylogeny through synthesis of multi-gene phylogenetics and phylogenomics.</title>
        <authorList>
            <person name="Vandepol N."/>
            <person name="Liber J."/>
            <person name="Desiro A."/>
            <person name="Na H."/>
            <person name="Kennedy M."/>
            <person name="Barry K."/>
            <person name="Grigoriev I.V."/>
            <person name="Miller A.N."/>
            <person name="O'Donnell K."/>
            <person name="Stajich J.E."/>
            <person name="Bonito G."/>
        </authorList>
    </citation>
    <scope>NUCLEOTIDE SEQUENCE</scope>
    <source>
        <strain evidence="2">NRRL 28262</strain>
    </source>
</reference>
<gene>
    <name evidence="2" type="ORF">BGZ95_002001</name>
</gene>
<name>A0AAD4D890_9FUNG</name>
<keyword evidence="3" id="KW-1185">Reference proteome</keyword>
<proteinExistence type="predicted"/>
<evidence type="ECO:0000313" key="3">
    <source>
        <dbReference type="Proteomes" id="UP001194580"/>
    </source>
</evidence>
<dbReference type="Proteomes" id="UP001194580">
    <property type="component" value="Unassembled WGS sequence"/>
</dbReference>
<organism evidence="2 3">
    <name type="scientific">Linnemannia exigua</name>
    <dbReference type="NCBI Taxonomy" id="604196"/>
    <lineage>
        <taxon>Eukaryota</taxon>
        <taxon>Fungi</taxon>
        <taxon>Fungi incertae sedis</taxon>
        <taxon>Mucoromycota</taxon>
        <taxon>Mortierellomycotina</taxon>
        <taxon>Mortierellomycetes</taxon>
        <taxon>Mortierellales</taxon>
        <taxon>Mortierellaceae</taxon>
        <taxon>Linnemannia</taxon>
    </lineage>
</organism>